<dbReference type="Pfam" id="PF02626">
    <property type="entry name" value="CT_A_B"/>
    <property type="match status" value="1"/>
</dbReference>
<name>A0ABT4J0U1_9RHOB</name>
<comment type="caution">
    <text evidence="6">The sequence shown here is derived from an EMBL/GenBank/DDBJ whole genome shotgun (WGS) entry which is preliminary data.</text>
</comment>
<gene>
    <name evidence="6" type="ORF">OU682_03740</name>
</gene>
<dbReference type="EMBL" id="JAPTYD010000003">
    <property type="protein sequence ID" value="MCZ0960730.1"/>
    <property type="molecule type" value="Genomic_DNA"/>
</dbReference>
<reference evidence="6" key="1">
    <citation type="submission" date="2022-12" db="EMBL/GenBank/DDBJ databases">
        <title>Paracoccus sp. EF6 isolated from a lake water.</title>
        <authorList>
            <person name="Liu H."/>
        </authorList>
    </citation>
    <scope>NUCLEOTIDE SEQUENCE</scope>
    <source>
        <strain evidence="6">EF6</strain>
    </source>
</reference>
<protein>
    <recommendedName>
        <fullName evidence="5">Carboxyltransferase domain-containing protein</fullName>
    </recommendedName>
</protein>
<evidence type="ECO:0000313" key="6">
    <source>
        <dbReference type="EMBL" id="MCZ0960730.1"/>
    </source>
</evidence>
<keyword evidence="1" id="KW-0547">Nucleotide-binding</keyword>
<dbReference type="PANTHER" id="PTHR43309:SF4">
    <property type="entry name" value="CARBOXYLTRANSFERASE DOMAIN-CONTAINING PROTEIN"/>
    <property type="match status" value="1"/>
</dbReference>
<organism evidence="6 7">
    <name type="scientific">Paracoccus benzoatiresistens</name>
    <dbReference type="NCBI Taxonomy" id="2997341"/>
    <lineage>
        <taxon>Bacteria</taxon>
        <taxon>Pseudomonadati</taxon>
        <taxon>Pseudomonadota</taxon>
        <taxon>Alphaproteobacteria</taxon>
        <taxon>Rhodobacterales</taxon>
        <taxon>Paracoccaceae</taxon>
        <taxon>Paracoccus</taxon>
    </lineage>
</organism>
<evidence type="ECO:0000256" key="2">
    <source>
        <dbReference type="ARBA" id="ARBA00022801"/>
    </source>
</evidence>
<feature type="region of interest" description="Disordered" evidence="4">
    <location>
        <begin position="102"/>
        <end position="124"/>
    </location>
</feature>
<dbReference type="PANTHER" id="PTHR43309">
    <property type="entry name" value="5-OXOPROLINASE SUBUNIT C"/>
    <property type="match status" value="1"/>
</dbReference>
<evidence type="ECO:0000256" key="1">
    <source>
        <dbReference type="ARBA" id="ARBA00022741"/>
    </source>
</evidence>
<evidence type="ECO:0000259" key="5">
    <source>
        <dbReference type="Pfam" id="PF02626"/>
    </source>
</evidence>
<dbReference type="Proteomes" id="UP001149822">
    <property type="component" value="Unassembled WGS sequence"/>
</dbReference>
<accession>A0ABT4J0U1</accession>
<feature type="compositionally biased region" description="Low complexity" evidence="4">
    <location>
        <begin position="112"/>
        <end position="124"/>
    </location>
</feature>
<keyword evidence="2" id="KW-0378">Hydrolase</keyword>
<evidence type="ECO:0000256" key="4">
    <source>
        <dbReference type="SAM" id="MobiDB-lite"/>
    </source>
</evidence>
<sequence length="124" mass="12663">MEISLGGLVLECLSGRLGFAVAGGGFLVDHGDCRRGSWATVTLAAGERLAIRPGLWGSWCYLALAGRLQVPTWLCSASTHALSGFGGGRLVAGRQLEVADAGPASRAKFPVRSSPAPGRGSASP</sequence>
<dbReference type="InterPro" id="IPR052708">
    <property type="entry name" value="PxpC"/>
</dbReference>
<feature type="domain" description="Carboxyltransferase" evidence="5">
    <location>
        <begin position="1"/>
        <end position="115"/>
    </location>
</feature>
<evidence type="ECO:0000256" key="3">
    <source>
        <dbReference type="ARBA" id="ARBA00022840"/>
    </source>
</evidence>
<keyword evidence="7" id="KW-1185">Reference proteome</keyword>
<dbReference type="InterPro" id="IPR003778">
    <property type="entry name" value="CT_A_B"/>
</dbReference>
<dbReference type="RefSeq" id="WP_268940732.1">
    <property type="nucleotide sequence ID" value="NZ_JAPTYD010000003.1"/>
</dbReference>
<proteinExistence type="predicted"/>
<keyword evidence="3" id="KW-0067">ATP-binding</keyword>
<evidence type="ECO:0000313" key="7">
    <source>
        <dbReference type="Proteomes" id="UP001149822"/>
    </source>
</evidence>